<dbReference type="GO" id="GO:0003810">
    <property type="term" value="F:protein-glutamine gamma-glutamyltransferase activity"/>
    <property type="evidence" value="ECO:0007669"/>
    <property type="project" value="TreeGrafter"/>
</dbReference>
<dbReference type="STRING" id="299467.A0A443SPN6"/>
<dbReference type="InterPro" id="IPR014756">
    <property type="entry name" value="Ig_E-set"/>
</dbReference>
<dbReference type="SUPFAM" id="SSF81296">
    <property type="entry name" value="E set domains"/>
    <property type="match status" value="1"/>
</dbReference>
<dbReference type="InterPro" id="IPR050779">
    <property type="entry name" value="Transglutaminase"/>
</dbReference>
<dbReference type="PANTHER" id="PTHR11590">
    <property type="entry name" value="PROTEIN-GLUTAMINE GAMMA-GLUTAMYLTRANSFERASE"/>
    <property type="match status" value="1"/>
</dbReference>
<feature type="non-terminal residue" evidence="3">
    <location>
        <position position="1"/>
    </location>
</feature>
<dbReference type="Proteomes" id="UP000288716">
    <property type="component" value="Unassembled WGS sequence"/>
</dbReference>
<gene>
    <name evidence="3" type="ORF">B4U80_11325</name>
</gene>
<dbReference type="InterPro" id="IPR013783">
    <property type="entry name" value="Ig-like_fold"/>
</dbReference>
<dbReference type="VEuPathDB" id="VectorBase:LDEU002540"/>
<dbReference type="AlphaFoldDB" id="A0A443SPN6"/>
<sequence>AINLKKVELYTQFNAEEHKTSYFESVQEKGDLIIRRGKAFYISLVLNQNYDFNAQQFWLQFIFGSKPKIEDKSLGNLKIRANTEFMKQLTDWDINMYNGNGSALNVQVFIPASVPIGEWKIRFIIIENGQRKIYEIKNDVYVLFNPWVKEDDVYMPNEAALEEYVLNDVGKVYLGTSNSRDSREWLYGQYKLSVLPAIMYLINLAPLEPVHRSNAMQLTSVLSALVSKSL</sequence>
<feature type="non-terminal residue" evidence="3">
    <location>
        <position position="230"/>
    </location>
</feature>
<accession>A0A443SPN6</accession>
<proteinExistence type="inferred from homology"/>
<evidence type="ECO:0000313" key="4">
    <source>
        <dbReference type="Proteomes" id="UP000288716"/>
    </source>
</evidence>
<dbReference type="Gene3D" id="2.60.40.10">
    <property type="entry name" value="Immunoglobulins"/>
    <property type="match status" value="1"/>
</dbReference>
<reference evidence="3 4" key="1">
    <citation type="journal article" date="2018" name="Gigascience">
        <title>Genomes of trombidid mites reveal novel predicted allergens and laterally-transferred genes associated with secondary metabolism.</title>
        <authorList>
            <person name="Dong X."/>
            <person name="Chaisiri K."/>
            <person name="Xia D."/>
            <person name="Armstrong S.D."/>
            <person name="Fang Y."/>
            <person name="Donnelly M.J."/>
            <person name="Kadowaki T."/>
            <person name="McGarry J.W."/>
            <person name="Darby A.C."/>
            <person name="Makepeace B.L."/>
        </authorList>
    </citation>
    <scope>NUCLEOTIDE SEQUENCE [LARGE SCALE GENOMIC DNA]</scope>
    <source>
        <strain evidence="3">UoL-UT</strain>
    </source>
</reference>
<organism evidence="3 4">
    <name type="scientific">Leptotrombidium deliense</name>
    <dbReference type="NCBI Taxonomy" id="299467"/>
    <lineage>
        <taxon>Eukaryota</taxon>
        <taxon>Metazoa</taxon>
        <taxon>Ecdysozoa</taxon>
        <taxon>Arthropoda</taxon>
        <taxon>Chelicerata</taxon>
        <taxon>Arachnida</taxon>
        <taxon>Acari</taxon>
        <taxon>Acariformes</taxon>
        <taxon>Trombidiformes</taxon>
        <taxon>Prostigmata</taxon>
        <taxon>Anystina</taxon>
        <taxon>Parasitengona</taxon>
        <taxon>Trombiculoidea</taxon>
        <taxon>Trombiculidae</taxon>
        <taxon>Leptotrombidium</taxon>
    </lineage>
</organism>
<dbReference type="OrthoDB" id="437511at2759"/>
<comment type="similarity">
    <text evidence="1">Belongs to the transglutaminase superfamily. Transglutaminase family.</text>
</comment>
<name>A0A443SPN6_9ACAR</name>
<dbReference type="EMBL" id="NCKV01000887">
    <property type="protein sequence ID" value="RWS29499.1"/>
    <property type="molecule type" value="Genomic_DNA"/>
</dbReference>
<protein>
    <submittedName>
        <fullName evidence="3">Hemocyte protein-glutamine gamma-glutamyltransferase-like isoform X1</fullName>
    </submittedName>
</protein>
<feature type="domain" description="Transglutaminase N-terminal" evidence="2">
    <location>
        <begin position="5"/>
        <end position="122"/>
    </location>
</feature>
<dbReference type="PANTHER" id="PTHR11590:SF40">
    <property type="entry name" value="HEMOCYTE PROTEIN-GLUTAMINE GAMMA-GLUTAMYLTRANSFERASE-LIKE PROTEIN"/>
    <property type="match status" value="1"/>
</dbReference>
<dbReference type="SUPFAM" id="SSF54001">
    <property type="entry name" value="Cysteine proteinases"/>
    <property type="match status" value="1"/>
</dbReference>
<dbReference type="Pfam" id="PF00868">
    <property type="entry name" value="Transglut_N"/>
    <property type="match status" value="1"/>
</dbReference>
<evidence type="ECO:0000256" key="1">
    <source>
        <dbReference type="ARBA" id="ARBA00005968"/>
    </source>
</evidence>
<keyword evidence="4" id="KW-1185">Reference proteome</keyword>
<dbReference type="Gene3D" id="3.90.260.10">
    <property type="entry name" value="Transglutaminase-like"/>
    <property type="match status" value="1"/>
</dbReference>
<comment type="caution">
    <text evidence="3">The sequence shown here is derived from an EMBL/GenBank/DDBJ whole genome shotgun (WGS) entry which is preliminary data.</text>
</comment>
<dbReference type="InterPro" id="IPR038765">
    <property type="entry name" value="Papain-like_cys_pep_sf"/>
</dbReference>
<evidence type="ECO:0000313" key="3">
    <source>
        <dbReference type="EMBL" id="RWS29499.1"/>
    </source>
</evidence>
<evidence type="ECO:0000259" key="2">
    <source>
        <dbReference type="Pfam" id="PF00868"/>
    </source>
</evidence>
<dbReference type="InterPro" id="IPR036985">
    <property type="entry name" value="Transglutaminase-like_sf"/>
</dbReference>
<keyword evidence="3" id="KW-0808">Transferase</keyword>
<dbReference type="InterPro" id="IPR001102">
    <property type="entry name" value="Transglutaminase_N"/>
</dbReference>